<name>A0A6A3MWX9_9STRA</name>
<evidence type="ECO:0000313" key="1">
    <source>
        <dbReference type="EMBL" id="KAE9033677.1"/>
    </source>
</evidence>
<accession>A0A6A3MWX9</accession>
<dbReference type="Proteomes" id="UP000435112">
    <property type="component" value="Unassembled WGS sequence"/>
</dbReference>
<dbReference type="Proteomes" id="UP000429607">
    <property type="component" value="Unassembled WGS sequence"/>
</dbReference>
<protein>
    <submittedName>
        <fullName evidence="1">Uncharacterized protein</fullName>
    </submittedName>
</protein>
<sequence length="195" mass="21784">MKKLTTLADDDGLRFLLADGGFFADEGSDFGLSGRIRTDPPNASTASLVRNGFSYVVQGFEAHGGLVSIEHVAHIAPECQLRELPACVVRARGLCLVLFGELVDEQPQQLVLIVVPRELAPGMDEAWGLVVREYARVELLHAYVGAVAVWVITTPVRRVVWAFLWQVWRVARLKGGMWVEIVARYQDVFQNRKLR</sequence>
<evidence type="ECO:0000313" key="2">
    <source>
        <dbReference type="EMBL" id="KAE9037938.1"/>
    </source>
</evidence>
<evidence type="ECO:0000313" key="4">
    <source>
        <dbReference type="Proteomes" id="UP000435112"/>
    </source>
</evidence>
<dbReference type="AlphaFoldDB" id="A0A6A3MWX9"/>
<reference evidence="3 4" key="1">
    <citation type="submission" date="2018-09" db="EMBL/GenBank/DDBJ databases">
        <title>Genomic investigation of the strawberry pathogen Phytophthora fragariae indicates pathogenicity is determined by transcriptional variation in three key races.</title>
        <authorList>
            <person name="Adams T.M."/>
            <person name="Armitage A.D."/>
            <person name="Sobczyk M.K."/>
            <person name="Bates H.J."/>
            <person name="Dunwell J.M."/>
            <person name="Nellist C.F."/>
            <person name="Harrison R.J."/>
        </authorList>
    </citation>
    <scope>NUCLEOTIDE SEQUENCE [LARGE SCALE GENOMIC DNA]</scope>
    <source>
        <strain evidence="2 3">SCRP249</strain>
        <strain evidence="1 4">SCRP324</strain>
    </source>
</reference>
<gene>
    <name evidence="2" type="ORF">PR001_g8172</name>
    <name evidence="1" type="ORF">PR002_g8539</name>
</gene>
<proteinExistence type="predicted"/>
<comment type="caution">
    <text evidence="1">The sequence shown here is derived from an EMBL/GenBank/DDBJ whole genome shotgun (WGS) entry which is preliminary data.</text>
</comment>
<dbReference type="EMBL" id="QXFV01000425">
    <property type="protein sequence ID" value="KAE9037938.1"/>
    <property type="molecule type" value="Genomic_DNA"/>
</dbReference>
<dbReference type="EMBL" id="QXFU01000432">
    <property type="protein sequence ID" value="KAE9033677.1"/>
    <property type="molecule type" value="Genomic_DNA"/>
</dbReference>
<evidence type="ECO:0000313" key="3">
    <source>
        <dbReference type="Proteomes" id="UP000429607"/>
    </source>
</evidence>
<organism evidence="1 4">
    <name type="scientific">Phytophthora rubi</name>
    <dbReference type="NCBI Taxonomy" id="129364"/>
    <lineage>
        <taxon>Eukaryota</taxon>
        <taxon>Sar</taxon>
        <taxon>Stramenopiles</taxon>
        <taxon>Oomycota</taxon>
        <taxon>Peronosporomycetes</taxon>
        <taxon>Peronosporales</taxon>
        <taxon>Peronosporaceae</taxon>
        <taxon>Phytophthora</taxon>
    </lineage>
</organism>